<evidence type="ECO:0000313" key="1">
    <source>
        <dbReference type="EMBL" id="OGG05836.1"/>
    </source>
</evidence>
<gene>
    <name evidence="1" type="ORF">A2872_03140</name>
</gene>
<dbReference type="EMBL" id="MFJG01000027">
    <property type="protein sequence ID" value="OGG05836.1"/>
    <property type="molecule type" value="Genomic_DNA"/>
</dbReference>
<evidence type="ECO:0000313" key="2">
    <source>
        <dbReference type="Proteomes" id="UP000178681"/>
    </source>
</evidence>
<name>A0A1F5Z0B6_9BACT</name>
<reference evidence="1 2" key="1">
    <citation type="journal article" date="2016" name="Nat. Commun.">
        <title>Thousands of microbial genomes shed light on interconnected biogeochemical processes in an aquifer system.</title>
        <authorList>
            <person name="Anantharaman K."/>
            <person name="Brown C.T."/>
            <person name="Hug L.A."/>
            <person name="Sharon I."/>
            <person name="Castelle C.J."/>
            <person name="Probst A.J."/>
            <person name="Thomas B.C."/>
            <person name="Singh A."/>
            <person name="Wilkins M.J."/>
            <person name="Karaoz U."/>
            <person name="Brodie E.L."/>
            <person name="Williams K.H."/>
            <person name="Hubbard S.S."/>
            <person name="Banfield J.F."/>
        </authorList>
    </citation>
    <scope>NUCLEOTIDE SEQUENCE [LARGE SCALE GENOMIC DNA]</scope>
</reference>
<proteinExistence type="predicted"/>
<dbReference type="STRING" id="1798377.A2872_03140"/>
<organism evidence="1 2">
    <name type="scientific">Candidatus Gottesmanbacteria bacterium RIFCSPHIGHO2_01_FULL_42_12</name>
    <dbReference type="NCBI Taxonomy" id="1798377"/>
    <lineage>
        <taxon>Bacteria</taxon>
        <taxon>Candidatus Gottesmaniibacteriota</taxon>
    </lineage>
</organism>
<accession>A0A1F5Z0B6</accession>
<comment type="caution">
    <text evidence="1">The sequence shown here is derived from an EMBL/GenBank/DDBJ whole genome shotgun (WGS) entry which is preliminary data.</text>
</comment>
<dbReference type="Proteomes" id="UP000178681">
    <property type="component" value="Unassembled WGS sequence"/>
</dbReference>
<sequence length="125" mass="14219">MRIKNEFEDFASLVKNDQVRGKLTCQNCITRLGSGLLIVEGEKLRFHIKTSVPSMDFWREGISNGDFSVEHFTPLAVCLFAWLGLRLGEGDKNAELRSCPVCFLEKKGKSNLPKNKQRGYVRLLK</sequence>
<protein>
    <submittedName>
        <fullName evidence="1">Uncharacterized protein</fullName>
    </submittedName>
</protein>
<dbReference type="AlphaFoldDB" id="A0A1F5Z0B6"/>